<dbReference type="InterPro" id="IPR006626">
    <property type="entry name" value="PbH1"/>
</dbReference>
<dbReference type="InterPro" id="IPR011050">
    <property type="entry name" value="Pectin_lyase_fold/virulence"/>
</dbReference>
<keyword evidence="5" id="KW-0732">Signal</keyword>
<dbReference type="AlphaFoldDB" id="A0A0D6R5Q4"/>
<dbReference type="PANTHER" id="PTHR31339">
    <property type="entry name" value="PECTIN LYASE-RELATED"/>
    <property type="match status" value="1"/>
</dbReference>
<name>A0A0D6R5Q4_ARACU</name>
<organism evidence="6">
    <name type="scientific">Araucaria cunninghamii</name>
    <name type="common">Hoop pine</name>
    <name type="synonym">Moreton Bay pine</name>
    <dbReference type="NCBI Taxonomy" id="56994"/>
    <lineage>
        <taxon>Eukaryota</taxon>
        <taxon>Viridiplantae</taxon>
        <taxon>Streptophyta</taxon>
        <taxon>Embryophyta</taxon>
        <taxon>Tracheophyta</taxon>
        <taxon>Spermatophyta</taxon>
        <taxon>Pinopsida</taxon>
        <taxon>Pinidae</taxon>
        <taxon>Conifers II</taxon>
        <taxon>Araucariales</taxon>
        <taxon>Araucariaceae</taxon>
        <taxon>Araucaria</taxon>
    </lineage>
</organism>
<dbReference type="Pfam" id="PF00295">
    <property type="entry name" value="Glyco_hydro_28"/>
    <property type="match status" value="1"/>
</dbReference>
<dbReference type="GO" id="GO:0004650">
    <property type="term" value="F:polygalacturonase activity"/>
    <property type="evidence" value="ECO:0007669"/>
    <property type="project" value="InterPro"/>
</dbReference>
<accession>A0A0D6R5Q4</accession>
<dbReference type="PANTHER" id="PTHR31339:SF0">
    <property type="entry name" value="PECTIN LYASE-LIKE SUPERFAMILY PROTEIN"/>
    <property type="match status" value="1"/>
</dbReference>
<evidence type="ECO:0000313" key="6">
    <source>
        <dbReference type="EMBL" id="JAG99172.1"/>
    </source>
</evidence>
<keyword evidence="3 4" id="KW-0326">Glycosidase</keyword>
<dbReference type="Gene3D" id="2.160.20.10">
    <property type="entry name" value="Single-stranded right-handed beta-helix, Pectin lyase-like"/>
    <property type="match status" value="1"/>
</dbReference>
<sequence>MEISRHTSCIFLTLILYIFPGAPATWQAPVKYPEIRQISARNPSPVCDVRNHGATGDGKTFDTRSIQAAIDDCSSKGGGRVRFPAGSYLTATIFLKTGVILDVGEGATILGSPFQRDYPAESSRWYLVLAEKAMNVGITGGGTVDGQSLKFVTRFDAKKNVMVSWNATGDCLGDECRPRLLGFLGCQNVHLWNIHLKDPAYWCLHLVRSNNISIHDVSIYGDFNTPNNDGIDIEDSNNTIITRCTIDTGDDAICPKTYTAPLYNLTATNCWIRTKSSAIKLGSASFFNFENLFFDNITVVDSHRGLALQIRDEGNVNGVTFSNINISTRYYDPSWWGRAEPIYVTACPRNPSTVVGLISNVRFVNITATSENGIFLAGSKESILTKIELINVKIKLKRWTNYEGDLLDYRPGCQGLVHHHTAGVMMEYLSDVILNNVNMTWALNKTANWEVPMDFKPSTVKKIYLSDFQSAMYK</sequence>
<dbReference type="EMBL" id="GCKF01006931">
    <property type="protein sequence ID" value="JAG99172.1"/>
    <property type="molecule type" value="Transcribed_RNA"/>
</dbReference>
<dbReference type="InterPro" id="IPR051801">
    <property type="entry name" value="GH28_Enzymes"/>
</dbReference>
<dbReference type="GO" id="GO:0005975">
    <property type="term" value="P:carbohydrate metabolic process"/>
    <property type="evidence" value="ECO:0007669"/>
    <property type="project" value="InterPro"/>
</dbReference>
<feature type="chain" id="PRO_5002311490" description="Pectate lyase superfamily protein domain-containing protein" evidence="5">
    <location>
        <begin position="25"/>
        <end position="474"/>
    </location>
</feature>
<dbReference type="InterPro" id="IPR000743">
    <property type="entry name" value="Glyco_hydro_28"/>
</dbReference>
<evidence type="ECO:0000256" key="4">
    <source>
        <dbReference type="RuleBase" id="RU361169"/>
    </source>
</evidence>
<feature type="signal peptide" evidence="5">
    <location>
        <begin position="1"/>
        <end position="24"/>
    </location>
</feature>
<evidence type="ECO:0000256" key="2">
    <source>
        <dbReference type="ARBA" id="ARBA00022801"/>
    </source>
</evidence>
<dbReference type="InterPro" id="IPR012334">
    <property type="entry name" value="Pectin_lyas_fold"/>
</dbReference>
<reference evidence="6" key="1">
    <citation type="submission" date="2015-03" db="EMBL/GenBank/DDBJ databases">
        <title>A transcriptome of Araucaria cunninghamii, an australian fine timber species.</title>
        <authorList>
            <person name="Jing Yi C.J.Y."/>
            <person name="Yin San L.Y.S."/>
            <person name="Abdul Karim S.S."/>
            <person name="Wan Azmi N.N."/>
            <person name="Hercus R.R."/>
            <person name="Croft L.L."/>
        </authorList>
    </citation>
    <scope>NUCLEOTIDE SEQUENCE</scope>
    <source>
        <strain evidence="6">MI0301</strain>
        <tissue evidence="6">Leaf</tissue>
    </source>
</reference>
<dbReference type="SUPFAM" id="SSF51126">
    <property type="entry name" value="Pectin lyase-like"/>
    <property type="match status" value="1"/>
</dbReference>
<evidence type="ECO:0008006" key="7">
    <source>
        <dbReference type="Google" id="ProtNLM"/>
    </source>
</evidence>
<dbReference type="SMART" id="SM00710">
    <property type="entry name" value="PbH1"/>
    <property type="match status" value="4"/>
</dbReference>
<evidence type="ECO:0000256" key="1">
    <source>
        <dbReference type="ARBA" id="ARBA00008834"/>
    </source>
</evidence>
<evidence type="ECO:0000256" key="3">
    <source>
        <dbReference type="ARBA" id="ARBA00023295"/>
    </source>
</evidence>
<protein>
    <recommendedName>
        <fullName evidence="7">Pectate lyase superfamily protein domain-containing protein</fullName>
    </recommendedName>
</protein>
<comment type="similarity">
    <text evidence="1 4">Belongs to the glycosyl hydrolase 28 family.</text>
</comment>
<keyword evidence="2 4" id="KW-0378">Hydrolase</keyword>
<evidence type="ECO:0000256" key="5">
    <source>
        <dbReference type="SAM" id="SignalP"/>
    </source>
</evidence>
<proteinExistence type="inferred from homology"/>